<dbReference type="STRING" id="99883.ENSTNIP00000015566"/>
<evidence type="ECO:0000256" key="1">
    <source>
        <dbReference type="SAM" id="MobiDB-lite"/>
    </source>
</evidence>
<feature type="compositionally biased region" description="Polar residues" evidence="1">
    <location>
        <begin position="9"/>
        <end position="23"/>
    </location>
</feature>
<dbReference type="InterPro" id="IPR016641">
    <property type="entry name" value="EGD2/NACA0like"/>
</dbReference>
<dbReference type="Pfam" id="PF19026">
    <property type="entry name" value="UBA_HYPK"/>
    <property type="match status" value="1"/>
</dbReference>
<dbReference type="GeneTree" id="ENSGT00440000033468"/>
<protein>
    <submittedName>
        <fullName evidence="3">Nascent polypeptide associated complex subunit alpha</fullName>
    </submittedName>
</protein>
<dbReference type="CDD" id="cd22054">
    <property type="entry name" value="NAC_NACA"/>
    <property type="match status" value="1"/>
</dbReference>
<dbReference type="CDD" id="cd14415">
    <property type="entry name" value="UBA_NACA_NACP1"/>
    <property type="match status" value="1"/>
</dbReference>
<dbReference type="Pfam" id="PF01849">
    <property type="entry name" value="NAC"/>
    <property type="match status" value="1"/>
</dbReference>
<dbReference type="InterPro" id="IPR002715">
    <property type="entry name" value="Nas_poly-pep-assoc_cplx_dom"/>
</dbReference>
<dbReference type="Ensembl" id="ENSTNIT00000015772.1">
    <property type="protein sequence ID" value="ENSTNIP00000015566.1"/>
    <property type="gene ID" value="ENSTNIG00000012595.1"/>
</dbReference>
<reference evidence="4" key="1">
    <citation type="journal article" date="2004" name="Nature">
        <title>Genome duplication in the teleost fish Tetraodon nigroviridis reveals the early vertebrate proto-karyotype.</title>
        <authorList>
            <person name="Jaillon O."/>
            <person name="Aury J.-M."/>
            <person name="Brunet F."/>
            <person name="Petit J.-L."/>
            <person name="Stange-Thomann N."/>
            <person name="Mauceli E."/>
            <person name="Bouneau L."/>
            <person name="Fischer C."/>
            <person name="Ozouf-Costaz C."/>
            <person name="Bernot A."/>
            <person name="Nicaud S."/>
            <person name="Jaffe D."/>
            <person name="Fisher S."/>
            <person name="Lutfalla G."/>
            <person name="Dossat C."/>
            <person name="Segurens B."/>
            <person name="Dasilva C."/>
            <person name="Salanoubat M."/>
            <person name="Levy M."/>
            <person name="Boudet N."/>
            <person name="Castellano S."/>
            <person name="Anthouard V."/>
            <person name="Jubin C."/>
            <person name="Castelli V."/>
            <person name="Katinka M."/>
            <person name="Vacherie B."/>
            <person name="Biemont C."/>
            <person name="Skalli Z."/>
            <person name="Cattolico L."/>
            <person name="Poulain J."/>
            <person name="De Berardinis V."/>
            <person name="Cruaud C."/>
            <person name="Duprat S."/>
            <person name="Brottier P."/>
            <person name="Coutanceau J.-P."/>
            <person name="Gouzy J."/>
            <person name="Parra G."/>
            <person name="Lardier G."/>
            <person name="Chapple C."/>
            <person name="McKernan K.J."/>
            <person name="McEwan P."/>
            <person name="Bosak S."/>
            <person name="Kellis M."/>
            <person name="Volff J.-N."/>
            <person name="Guigo R."/>
            <person name="Zody M.C."/>
            <person name="Mesirov J."/>
            <person name="Lindblad-Toh K."/>
            <person name="Birren B."/>
            <person name="Nusbaum C."/>
            <person name="Kahn D."/>
            <person name="Robinson-Rechavi M."/>
            <person name="Laudet V."/>
            <person name="Schachter V."/>
            <person name="Quetier F."/>
            <person name="Saurin W."/>
            <person name="Scarpelli C."/>
            <person name="Wincker P."/>
            <person name="Lander E.S."/>
            <person name="Weissenbach J."/>
            <person name="Roest Crollius H."/>
        </authorList>
    </citation>
    <scope>NUCLEOTIDE SEQUENCE [LARGE SCALE GENOMIC DNA]</scope>
</reference>
<organism evidence="3 4">
    <name type="scientific">Tetraodon nigroviridis</name>
    <name type="common">Spotted green pufferfish</name>
    <name type="synonym">Chelonodon nigroviridis</name>
    <dbReference type="NCBI Taxonomy" id="99883"/>
    <lineage>
        <taxon>Eukaryota</taxon>
        <taxon>Metazoa</taxon>
        <taxon>Chordata</taxon>
        <taxon>Craniata</taxon>
        <taxon>Vertebrata</taxon>
        <taxon>Euteleostomi</taxon>
        <taxon>Actinopterygii</taxon>
        <taxon>Neopterygii</taxon>
        <taxon>Teleostei</taxon>
        <taxon>Neoteleostei</taxon>
        <taxon>Acanthomorphata</taxon>
        <taxon>Eupercaria</taxon>
        <taxon>Tetraodontiformes</taxon>
        <taxon>Tetradontoidea</taxon>
        <taxon>Tetraodontidae</taxon>
        <taxon>Tetraodon</taxon>
    </lineage>
</organism>
<dbReference type="PANTHER" id="PTHR21713">
    <property type="entry name" value="NASCENT POLYPEPTIDE ASSOCIATED COMPLEX ALPHA SUBUNIT-RELATED"/>
    <property type="match status" value="1"/>
</dbReference>
<feature type="compositionally biased region" description="Polar residues" evidence="1">
    <location>
        <begin position="37"/>
        <end position="57"/>
    </location>
</feature>
<reference evidence="3" key="3">
    <citation type="submission" date="2025-09" db="UniProtKB">
        <authorList>
            <consortium name="Ensembl"/>
        </authorList>
    </citation>
    <scope>IDENTIFICATION</scope>
</reference>
<dbReference type="Proteomes" id="UP000007303">
    <property type="component" value="Unassembled WGS sequence"/>
</dbReference>
<dbReference type="HOGENOM" id="CLU_591778_0_0_1"/>
<dbReference type="InterPro" id="IPR044034">
    <property type="entry name" value="NAC-like_UBA"/>
</dbReference>
<dbReference type="Gene3D" id="1.10.8.10">
    <property type="entry name" value="DNA helicase RuvA subunit, C-terminal domain"/>
    <property type="match status" value="1"/>
</dbReference>
<feature type="domain" description="NAC-A/B" evidence="2">
    <location>
        <begin position="275"/>
        <end position="340"/>
    </location>
</feature>
<dbReference type="InterPro" id="IPR038187">
    <property type="entry name" value="NAC_A/B_dom_sf"/>
</dbReference>
<feature type="compositionally biased region" description="Low complexity" evidence="1">
    <location>
        <begin position="248"/>
        <end position="262"/>
    </location>
</feature>
<sequence>MPGEATETVPVTEQEMQQPQVETVNRAVSHGCPLESADSQGTGSLSEVSIQATSDQPSDVPDAQGIPEKSEDNQSPVVQQEAAADSVECATDPTVPSSCVSQVIKENVTQVCTNEEVAPQEMKVPDGMISGEKPEVMADSSPYSSKACGLEDMPVSTEDGKPASGHEPAIEEPKSDGDKTFPGDLKVDEATSNENLEKMEAVSIPAQVNQSKGISKCEDTRLSTQPLSGSGTESDSDDSVPELEEQDSTQTQTQQAQLAAAAEIDEEPVSKAKQSRSEKKARKAMSKLGLRQVTGVTRVTIRKSKNILFVITKPDVYKSPASDTYIVFGEAKIEDLSQQAQLAAAEKFKVQGEAVSSIQENTQTPTVQEESEEEEVDEMGVEVKDIELVMSQANVSRAKAVRALKNNNNDIVNAIMELTM</sequence>
<dbReference type="InParanoid" id="H3D4X7"/>
<dbReference type="FunFam" id="2.20.70.30:FF:000002">
    <property type="entry name" value="Nascent polypeptide-associated complex (NAC), alpha subunit"/>
    <property type="match status" value="1"/>
</dbReference>
<dbReference type="PROSITE" id="PS51151">
    <property type="entry name" value="NAC_AB"/>
    <property type="match status" value="1"/>
</dbReference>
<feature type="compositionally biased region" description="Basic and acidic residues" evidence="1">
    <location>
        <begin position="168"/>
        <end position="200"/>
    </location>
</feature>
<feature type="compositionally biased region" description="Acidic residues" evidence="1">
    <location>
        <begin position="234"/>
        <end position="247"/>
    </location>
</feature>
<dbReference type="AlphaFoldDB" id="H3D4X7"/>
<evidence type="ECO:0000313" key="3">
    <source>
        <dbReference type="Ensembl" id="ENSTNIP00000015566.1"/>
    </source>
</evidence>
<name>H3D4X7_TETNG</name>
<reference evidence="3" key="2">
    <citation type="submission" date="2025-08" db="UniProtKB">
        <authorList>
            <consortium name="Ensembl"/>
        </authorList>
    </citation>
    <scope>IDENTIFICATION</scope>
</reference>
<dbReference type="OMA" id="CPLESAD"/>
<feature type="region of interest" description="Disordered" evidence="1">
    <location>
        <begin position="122"/>
        <end position="286"/>
    </location>
</feature>
<keyword evidence="4" id="KW-1185">Reference proteome</keyword>
<dbReference type="FunFam" id="1.10.8.10:FF:000006">
    <property type="entry name" value="Putative nascent polypeptide-associated complex subunit alpha"/>
    <property type="match status" value="1"/>
</dbReference>
<dbReference type="SMART" id="SM01407">
    <property type="entry name" value="NAC"/>
    <property type="match status" value="1"/>
</dbReference>
<evidence type="ECO:0000313" key="4">
    <source>
        <dbReference type="Proteomes" id="UP000007303"/>
    </source>
</evidence>
<accession>H3D4X7</accession>
<feature type="compositionally biased region" description="Polar residues" evidence="1">
    <location>
        <begin position="222"/>
        <end position="233"/>
    </location>
</feature>
<dbReference type="Gene3D" id="2.20.70.30">
    <property type="entry name" value="Nascent polypeptide-associated complex domain"/>
    <property type="match status" value="1"/>
</dbReference>
<evidence type="ECO:0000259" key="2">
    <source>
        <dbReference type="PROSITE" id="PS51151"/>
    </source>
</evidence>
<dbReference type="GO" id="GO:0005854">
    <property type="term" value="C:nascent polypeptide-associated complex"/>
    <property type="evidence" value="ECO:0007669"/>
    <property type="project" value="InterPro"/>
</dbReference>
<proteinExistence type="predicted"/>
<feature type="region of interest" description="Disordered" evidence="1">
    <location>
        <begin position="1"/>
        <end position="96"/>
    </location>
</feature>